<dbReference type="InterPro" id="IPR014044">
    <property type="entry name" value="CAP_dom"/>
</dbReference>
<gene>
    <name evidence="4" type="ORF">ASPWEDRAFT_398849</name>
</gene>
<feature type="compositionally biased region" description="Low complexity" evidence="1">
    <location>
        <begin position="207"/>
        <end position="234"/>
    </location>
</feature>
<dbReference type="InterPro" id="IPR018244">
    <property type="entry name" value="Allrgn_V5/Tpx1_CS"/>
</dbReference>
<evidence type="ECO:0000313" key="4">
    <source>
        <dbReference type="EMBL" id="OJJ39881.1"/>
    </source>
</evidence>
<dbReference type="PRINTS" id="PR00837">
    <property type="entry name" value="V5TPXLIKE"/>
</dbReference>
<organism evidence="4 5">
    <name type="scientific">Aspergillus wentii DTO 134E9</name>
    <dbReference type="NCBI Taxonomy" id="1073089"/>
    <lineage>
        <taxon>Eukaryota</taxon>
        <taxon>Fungi</taxon>
        <taxon>Dikarya</taxon>
        <taxon>Ascomycota</taxon>
        <taxon>Pezizomycotina</taxon>
        <taxon>Eurotiomycetes</taxon>
        <taxon>Eurotiomycetidae</taxon>
        <taxon>Eurotiales</taxon>
        <taxon>Aspergillaceae</taxon>
        <taxon>Aspergillus</taxon>
        <taxon>Aspergillus subgen. Cremei</taxon>
    </lineage>
</organism>
<reference evidence="5" key="1">
    <citation type="journal article" date="2017" name="Genome Biol.">
        <title>Comparative genomics reveals high biological diversity and specific adaptations in the industrially and medically important fungal genus Aspergillus.</title>
        <authorList>
            <person name="de Vries R.P."/>
            <person name="Riley R."/>
            <person name="Wiebenga A."/>
            <person name="Aguilar-Osorio G."/>
            <person name="Amillis S."/>
            <person name="Uchima C.A."/>
            <person name="Anderluh G."/>
            <person name="Asadollahi M."/>
            <person name="Askin M."/>
            <person name="Barry K."/>
            <person name="Battaglia E."/>
            <person name="Bayram O."/>
            <person name="Benocci T."/>
            <person name="Braus-Stromeyer S.A."/>
            <person name="Caldana C."/>
            <person name="Canovas D."/>
            <person name="Cerqueira G.C."/>
            <person name="Chen F."/>
            <person name="Chen W."/>
            <person name="Choi C."/>
            <person name="Clum A."/>
            <person name="Dos Santos R.A."/>
            <person name="Damasio A.R."/>
            <person name="Diallinas G."/>
            <person name="Emri T."/>
            <person name="Fekete E."/>
            <person name="Flipphi M."/>
            <person name="Freyberg S."/>
            <person name="Gallo A."/>
            <person name="Gournas C."/>
            <person name="Habgood R."/>
            <person name="Hainaut M."/>
            <person name="Harispe M.L."/>
            <person name="Henrissat B."/>
            <person name="Hilden K.S."/>
            <person name="Hope R."/>
            <person name="Hossain A."/>
            <person name="Karabika E."/>
            <person name="Karaffa L."/>
            <person name="Karanyi Z."/>
            <person name="Krasevec N."/>
            <person name="Kuo A."/>
            <person name="Kusch H."/>
            <person name="LaButti K."/>
            <person name="Lagendijk E.L."/>
            <person name="Lapidus A."/>
            <person name="Levasseur A."/>
            <person name="Lindquist E."/>
            <person name="Lipzen A."/>
            <person name="Logrieco A.F."/>
            <person name="MacCabe A."/>
            <person name="Maekelae M.R."/>
            <person name="Malavazi I."/>
            <person name="Melin P."/>
            <person name="Meyer V."/>
            <person name="Mielnichuk N."/>
            <person name="Miskei M."/>
            <person name="Molnar A.P."/>
            <person name="Mule G."/>
            <person name="Ngan C.Y."/>
            <person name="Orejas M."/>
            <person name="Orosz E."/>
            <person name="Ouedraogo J.P."/>
            <person name="Overkamp K.M."/>
            <person name="Park H.-S."/>
            <person name="Perrone G."/>
            <person name="Piumi F."/>
            <person name="Punt P.J."/>
            <person name="Ram A.F."/>
            <person name="Ramon A."/>
            <person name="Rauscher S."/>
            <person name="Record E."/>
            <person name="Riano-Pachon D.M."/>
            <person name="Robert V."/>
            <person name="Roehrig J."/>
            <person name="Ruller R."/>
            <person name="Salamov A."/>
            <person name="Salih N.S."/>
            <person name="Samson R.A."/>
            <person name="Sandor E."/>
            <person name="Sanguinetti M."/>
            <person name="Schuetze T."/>
            <person name="Sepcic K."/>
            <person name="Shelest E."/>
            <person name="Sherlock G."/>
            <person name="Sophianopoulou V."/>
            <person name="Squina F.M."/>
            <person name="Sun H."/>
            <person name="Susca A."/>
            <person name="Todd R.B."/>
            <person name="Tsang A."/>
            <person name="Unkles S.E."/>
            <person name="van de Wiele N."/>
            <person name="van Rossen-Uffink D."/>
            <person name="Oliveira J.V."/>
            <person name="Vesth T.C."/>
            <person name="Visser J."/>
            <person name="Yu J.-H."/>
            <person name="Zhou M."/>
            <person name="Andersen M.R."/>
            <person name="Archer D.B."/>
            <person name="Baker S.E."/>
            <person name="Benoit I."/>
            <person name="Brakhage A.A."/>
            <person name="Braus G.H."/>
            <person name="Fischer R."/>
            <person name="Frisvad J.C."/>
            <person name="Goldman G.H."/>
            <person name="Houbraken J."/>
            <person name="Oakley B."/>
            <person name="Pocsi I."/>
            <person name="Scazzocchio C."/>
            <person name="Seiboth B."/>
            <person name="vanKuyk P.A."/>
            <person name="Wortman J."/>
            <person name="Dyer P.S."/>
            <person name="Grigoriev I.V."/>
        </authorList>
    </citation>
    <scope>NUCLEOTIDE SEQUENCE [LARGE SCALE GENOMIC DNA]</scope>
    <source>
        <strain evidence="5">DTO 134E9</strain>
    </source>
</reference>
<sequence>MIPSIKLLTSWLLLCAIAQAQTVMVTVTEVATASPTSPHPASYTSLEKFEDTVMSWSNDYRDKYNASHLVWNETLTEYAKNWADKCLWQHSHGPYGENLAFGYPNASAAVVAWGDEGLLYNFDKPTGFTEETGHFTQLVWKGTAEVGCAAVDCGYDDTAKTDNGEYTRAQGWYVVCEYTPAGNVVGDQDHYFKMNVQPSIVVEEGPSTTTTRTQAASTASTTSTTSASTATSTADSGAMGIRGMLEGAHVWKVLPGLMVVAHVL</sequence>
<keyword evidence="5" id="KW-1185">Reference proteome</keyword>
<dbReference type="SMART" id="SM00198">
    <property type="entry name" value="SCP"/>
    <property type="match status" value="1"/>
</dbReference>
<evidence type="ECO:0000259" key="3">
    <source>
        <dbReference type="SMART" id="SM00198"/>
    </source>
</evidence>
<dbReference type="InterPro" id="IPR001283">
    <property type="entry name" value="CRISP-related"/>
</dbReference>
<evidence type="ECO:0000256" key="1">
    <source>
        <dbReference type="SAM" id="MobiDB-lite"/>
    </source>
</evidence>
<name>A0A1L9RY57_ASPWE</name>
<dbReference type="RefSeq" id="XP_040693557.1">
    <property type="nucleotide sequence ID" value="XM_040835206.1"/>
</dbReference>
<dbReference type="FunFam" id="3.40.33.10:FF:000031">
    <property type="entry name" value="Extracellular SCP domain-containing protein Pry1"/>
    <property type="match status" value="1"/>
</dbReference>
<dbReference type="VEuPathDB" id="FungiDB:ASPWEDRAFT_398849"/>
<dbReference type="Proteomes" id="UP000184383">
    <property type="component" value="Unassembled WGS sequence"/>
</dbReference>
<feature type="signal peptide" evidence="2">
    <location>
        <begin position="1"/>
        <end position="20"/>
    </location>
</feature>
<dbReference type="OrthoDB" id="337038at2759"/>
<evidence type="ECO:0000313" key="5">
    <source>
        <dbReference type="Proteomes" id="UP000184383"/>
    </source>
</evidence>
<accession>A0A1L9RY57</accession>
<dbReference type="EMBL" id="KV878210">
    <property type="protein sequence ID" value="OJJ39881.1"/>
    <property type="molecule type" value="Genomic_DNA"/>
</dbReference>
<feature type="chain" id="PRO_5012205687" description="SCP domain-containing protein" evidence="2">
    <location>
        <begin position="21"/>
        <end position="264"/>
    </location>
</feature>
<dbReference type="PROSITE" id="PS01009">
    <property type="entry name" value="CRISP_1"/>
    <property type="match status" value="1"/>
</dbReference>
<feature type="domain" description="SCP" evidence="3">
    <location>
        <begin position="47"/>
        <end position="186"/>
    </location>
</feature>
<protein>
    <recommendedName>
        <fullName evidence="3">SCP domain-containing protein</fullName>
    </recommendedName>
</protein>
<dbReference type="STRING" id="1073089.A0A1L9RY57"/>
<evidence type="ECO:0000256" key="2">
    <source>
        <dbReference type="SAM" id="SignalP"/>
    </source>
</evidence>
<dbReference type="GO" id="GO:0005576">
    <property type="term" value="C:extracellular region"/>
    <property type="evidence" value="ECO:0007669"/>
    <property type="project" value="InterPro"/>
</dbReference>
<dbReference type="Gene3D" id="3.40.33.10">
    <property type="entry name" value="CAP"/>
    <property type="match status" value="1"/>
</dbReference>
<dbReference type="PANTHER" id="PTHR10334">
    <property type="entry name" value="CYSTEINE-RICH SECRETORY PROTEIN-RELATED"/>
    <property type="match status" value="1"/>
</dbReference>
<dbReference type="AlphaFoldDB" id="A0A1L9RY57"/>
<dbReference type="InterPro" id="IPR035940">
    <property type="entry name" value="CAP_sf"/>
</dbReference>
<dbReference type="SUPFAM" id="SSF55797">
    <property type="entry name" value="PR-1-like"/>
    <property type="match status" value="1"/>
</dbReference>
<proteinExistence type="predicted"/>
<feature type="region of interest" description="Disordered" evidence="1">
    <location>
        <begin position="203"/>
        <end position="234"/>
    </location>
</feature>
<keyword evidence="2" id="KW-0732">Signal</keyword>
<dbReference type="GeneID" id="63751054"/>
<dbReference type="Pfam" id="PF00188">
    <property type="entry name" value="CAP"/>
    <property type="match status" value="1"/>
</dbReference>